<evidence type="ECO:0000256" key="2">
    <source>
        <dbReference type="SAM" id="Coils"/>
    </source>
</evidence>
<evidence type="ECO:0000256" key="1">
    <source>
        <dbReference type="RuleBase" id="RU362001"/>
    </source>
</evidence>
<dbReference type="Proteomes" id="UP001519064">
    <property type="component" value="Unassembled WGS sequence"/>
</dbReference>
<dbReference type="Pfam" id="PF06013">
    <property type="entry name" value="WXG100"/>
    <property type="match status" value="1"/>
</dbReference>
<accession>A0ABS3XEI8</accession>
<dbReference type="InterPro" id="IPR036689">
    <property type="entry name" value="ESAT-6-like_sf"/>
</dbReference>
<evidence type="ECO:0000313" key="4">
    <source>
        <dbReference type="Proteomes" id="UP001519064"/>
    </source>
</evidence>
<reference evidence="3 4" key="1">
    <citation type="submission" date="2020-11" db="EMBL/GenBank/DDBJ databases">
        <title>Streptomyces spirodelae sp. nov., isolated from duckweed.</title>
        <authorList>
            <person name="Saimee Y."/>
            <person name="Duangmal K."/>
        </authorList>
    </citation>
    <scope>NUCLEOTIDE SEQUENCE [LARGE SCALE GENOMIC DNA]</scope>
    <source>
        <strain evidence="3 4">S16-07</strain>
    </source>
</reference>
<sequence length="105" mass="11820">MPNTYEEGLKVTYASLDAAADAIDKQAKNLKSDLDEIEREVRAISAVWEGEAKTAYQATMKKWETEVSAVHLNLMQIAQAVRLSKDGYQATDMKSAKWFQDHGRI</sequence>
<name>A0ABS3XEI8_9ACTN</name>
<evidence type="ECO:0000313" key="3">
    <source>
        <dbReference type="EMBL" id="MBO8193802.1"/>
    </source>
</evidence>
<comment type="caution">
    <text evidence="3">The sequence shown here is derived from an EMBL/GenBank/DDBJ whole genome shotgun (WGS) entry which is preliminary data.</text>
</comment>
<keyword evidence="4" id="KW-1185">Reference proteome</keyword>
<dbReference type="Gene3D" id="1.10.287.1060">
    <property type="entry name" value="ESAT-6-like"/>
    <property type="match status" value="1"/>
</dbReference>
<gene>
    <name evidence="3" type="ORF">ITI46_19360</name>
</gene>
<organism evidence="3 4">
    <name type="scientific">Streptomyces oryzae</name>
    <dbReference type="NCBI Taxonomy" id="1434886"/>
    <lineage>
        <taxon>Bacteria</taxon>
        <taxon>Bacillati</taxon>
        <taxon>Actinomycetota</taxon>
        <taxon>Actinomycetes</taxon>
        <taxon>Kitasatosporales</taxon>
        <taxon>Streptomycetaceae</taxon>
        <taxon>Streptomyces</taxon>
    </lineage>
</organism>
<dbReference type="RefSeq" id="WP_209240917.1">
    <property type="nucleotide sequence ID" value="NZ_JADKMA010000096.1"/>
</dbReference>
<keyword evidence="2" id="KW-0175">Coiled coil</keyword>
<dbReference type="InterPro" id="IPR010310">
    <property type="entry name" value="T7SS_ESAT-6-like"/>
</dbReference>
<feature type="coiled-coil region" evidence="2">
    <location>
        <begin position="20"/>
        <end position="47"/>
    </location>
</feature>
<comment type="similarity">
    <text evidence="1">Belongs to the WXG100 family.</text>
</comment>
<proteinExistence type="inferred from homology"/>
<dbReference type="NCBIfam" id="TIGR03930">
    <property type="entry name" value="WXG100_ESAT6"/>
    <property type="match status" value="1"/>
</dbReference>
<protein>
    <recommendedName>
        <fullName evidence="1">ESAT-6-like protein</fullName>
    </recommendedName>
</protein>
<dbReference type="EMBL" id="JADKMA010000096">
    <property type="protein sequence ID" value="MBO8193802.1"/>
    <property type="molecule type" value="Genomic_DNA"/>
</dbReference>
<dbReference type="SUPFAM" id="SSF140453">
    <property type="entry name" value="EsxAB dimer-like"/>
    <property type="match status" value="1"/>
</dbReference>